<dbReference type="NCBIfam" id="NF009805">
    <property type="entry name" value="PRK13289.1"/>
    <property type="match status" value="1"/>
</dbReference>
<dbReference type="SUPFAM" id="SSF63380">
    <property type="entry name" value="Riboflavin synthase domain-like"/>
    <property type="match status" value="1"/>
</dbReference>
<keyword evidence="5 12" id="KW-0561">Oxygen transport</keyword>
<dbReference type="PROSITE" id="PS01033">
    <property type="entry name" value="GLOBIN"/>
    <property type="match status" value="1"/>
</dbReference>
<keyword evidence="12" id="KW-0813">Transport</keyword>
<comment type="catalytic activity">
    <reaction evidence="10">
        <text>2 nitric oxide + NADH + 2 O2 = 2 nitrate + NAD(+) + H(+)</text>
        <dbReference type="Rhea" id="RHEA:19469"/>
        <dbReference type="ChEBI" id="CHEBI:15378"/>
        <dbReference type="ChEBI" id="CHEBI:15379"/>
        <dbReference type="ChEBI" id="CHEBI:16480"/>
        <dbReference type="ChEBI" id="CHEBI:17632"/>
        <dbReference type="ChEBI" id="CHEBI:57540"/>
        <dbReference type="ChEBI" id="CHEBI:57945"/>
        <dbReference type="EC" id="1.14.12.17"/>
    </reaction>
</comment>
<feature type="domain" description="Globin" evidence="13">
    <location>
        <begin position="4"/>
        <end position="141"/>
    </location>
</feature>
<dbReference type="GO" id="GO:0071500">
    <property type="term" value="P:cellular response to nitrosative stress"/>
    <property type="evidence" value="ECO:0007669"/>
    <property type="project" value="TreeGrafter"/>
</dbReference>
<dbReference type="InterPro" id="IPR017927">
    <property type="entry name" value="FAD-bd_FR_type"/>
</dbReference>
<comment type="caution">
    <text evidence="15">The sequence shown here is derived from an EMBL/GenBank/DDBJ whole genome shotgun (WGS) entry which is preliminary data.</text>
</comment>
<sequence>MPAPLSDATIQIIKATVPALEAHGLDITRAMYARLFQDPAIRGLFNQSHQGASDKQPRALAGAVLAYARNIDNLPALAGAVELIAQKHVSLDIQPEHYESVATALLGAIGEVLGEAATPEILAAWGEAYWFLAHLLIGREAEIYQAHEAAPGGWKGWRDFVVAERVAESAVITSFLLRPADGGKVMRHRPGEYLGLELTIAGQPPMRRNYSISSAPDDADYRISVRRDGLASCWLHDHAVAGTRLRVAAPAGDFMLRESGRPIVLLSGGVGQTPLLSMLEDLLARRPEAELHWVHGTLDGTTHAFGARLRELAARHPGLRVTTFYEVPRPQDRFGEDFDLAGRPSLAWLLSETPAREADIHLCGPRPFLGYFVPGLQAAGLAADQLHYEFFGPAEALQAA</sequence>
<evidence type="ECO:0000259" key="13">
    <source>
        <dbReference type="PROSITE" id="PS01033"/>
    </source>
</evidence>
<dbReference type="InterPro" id="IPR009050">
    <property type="entry name" value="Globin-like_sf"/>
</dbReference>
<comment type="function">
    <text evidence="9">Is involved in NO detoxification in an aerobic process, termed nitric oxide dioxygenase (NOD) reaction that utilizes O(2) and NAD(P)H to convert NO to nitrate, which protects the bacterium from various noxious nitrogen compounds. Therefore, plays a central role in the inducible response to nitrosative stress.</text>
</comment>
<dbReference type="Pfam" id="PF00175">
    <property type="entry name" value="NAD_binding_1"/>
    <property type="match status" value="1"/>
</dbReference>
<keyword evidence="15" id="KW-0560">Oxidoreductase</keyword>
<dbReference type="SUPFAM" id="SSF52343">
    <property type="entry name" value="Ferredoxin reductase-like, C-terminal NADP-linked domain"/>
    <property type="match status" value="1"/>
</dbReference>
<dbReference type="PRINTS" id="PR00410">
    <property type="entry name" value="PHEHYDRXLASE"/>
</dbReference>
<gene>
    <name evidence="15" type="primary">hmpA</name>
    <name evidence="15" type="ORF">F0Q34_17765</name>
</gene>
<dbReference type="PROSITE" id="PS51384">
    <property type="entry name" value="FAD_FR"/>
    <property type="match status" value="1"/>
</dbReference>
<dbReference type="InterPro" id="IPR000971">
    <property type="entry name" value="Globin"/>
</dbReference>
<proteinExistence type="inferred from homology"/>
<dbReference type="RefSeq" id="WP_149813593.1">
    <property type="nucleotide sequence ID" value="NZ_VUKA01000014.1"/>
</dbReference>
<dbReference type="EC" id="1.14.12.17" evidence="2"/>
<dbReference type="Gene3D" id="2.40.30.10">
    <property type="entry name" value="Translation factors"/>
    <property type="match status" value="1"/>
</dbReference>
<evidence type="ECO:0000259" key="14">
    <source>
        <dbReference type="PROSITE" id="PS51384"/>
    </source>
</evidence>
<protein>
    <recommendedName>
        <fullName evidence="2">nitric oxide dioxygenase</fullName>
        <ecNumber evidence="2">1.14.12.17</ecNumber>
    </recommendedName>
</protein>
<dbReference type="Pfam" id="PF00042">
    <property type="entry name" value="Globin"/>
    <property type="match status" value="1"/>
</dbReference>
<dbReference type="CDD" id="cd06184">
    <property type="entry name" value="flavohem_like_fad_nad_binding"/>
    <property type="match status" value="1"/>
</dbReference>
<dbReference type="EMBL" id="VUKA01000014">
    <property type="protein sequence ID" value="KAA2211864.1"/>
    <property type="molecule type" value="Genomic_DNA"/>
</dbReference>
<feature type="domain" description="FAD-binding FR-type" evidence="14">
    <location>
        <begin position="155"/>
        <end position="257"/>
    </location>
</feature>
<dbReference type="CDD" id="cd08922">
    <property type="entry name" value="FHb-globin"/>
    <property type="match status" value="1"/>
</dbReference>
<comment type="catalytic activity">
    <reaction evidence="11">
        <text>2 nitric oxide + NADPH + 2 O2 = 2 nitrate + NADP(+) + H(+)</text>
        <dbReference type="Rhea" id="RHEA:19465"/>
        <dbReference type="ChEBI" id="CHEBI:15378"/>
        <dbReference type="ChEBI" id="CHEBI:15379"/>
        <dbReference type="ChEBI" id="CHEBI:16480"/>
        <dbReference type="ChEBI" id="CHEBI:17632"/>
        <dbReference type="ChEBI" id="CHEBI:57783"/>
        <dbReference type="ChEBI" id="CHEBI:58349"/>
        <dbReference type="EC" id="1.14.12.17"/>
    </reaction>
</comment>
<keyword evidence="7" id="KW-0408">Iron</keyword>
<evidence type="ECO:0000256" key="3">
    <source>
        <dbReference type="ARBA" id="ARBA00022575"/>
    </source>
</evidence>
<dbReference type="GO" id="GO:0005344">
    <property type="term" value="F:oxygen carrier activity"/>
    <property type="evidence" value="ECO:0007669"/>
    <property type="project" value="UniProtKB-KW"/>
</dbReference>
<dbReference type="InterPro" id="IPR017938">
    <property type="entry name" value="Riboflavin_synthase-like_b-brl"/>
</dbReference>
<evidence type="ECO:0000256" key="10">
    <source>
        <dbReference type="ARBA" id="ARBA00048649"/>
    </source>
</evidence>
<name>A0A5B2TCQ7_9PROT</name>
<dbReference type="AlphaFoldDB" id="A0A5B2TCQ7"/>
<dbReference type="InterPro" id="IPR001433">
    <property type="entry name" value="OxRdtase_FAD/NAD-bd"/>
</dbReference>
<keyword evidence="4 12" id="KW-0349">Heme</keyword>
<keyword evidence="8" id="KW-0520">NAD</keyword>
<dbReference type="GO" id="GO:0009636">
    <property type="term" value="P:response to toxic substance"/>
    <property type="evidence" value="ECO:0007669"/>
    <property type="project" value="UniProtKB-KW"/>
</dbReference>
<dbReference type="GO" id="GO:0046872">
    <property type="term" value="F:metal ion binding"/>
    <property type="evidence" value="ECO:0007669"/>
    <property type="project" value="UniProtKB-KW"/>
</dbReference>
<keyword evidence="3" id="KW-0216">Detoxification</keyword>
<accession>A0A5B2TCQ7</accession>
<evidence type="ECO:0000256" key="7">
    <source>
        <dbReference type="ARBA" id="ARBA00023004"/>
    </source>
</evidence>
<dbReference type="Proteomes" id="UP000322110">
    <property type="component" value="Unassembled WGS sequence"/>
</dbReference>
<dbReference type="InterPro" id="IPR012292">
    <property type="entry name" value="Globin/Proto"/>
</dbReference>
<dbReference type="GO" id="GO:0071949">
    <property type="term" value="F:FAD binding"/>
    <property type="evidence" value="ECO:0007669"/>
    <property type="project" value="TreeGrafter"/>
</dbReference>
<evidence type="ECO:0000256" key="1">
    <source>
        <dbReference type="ARBA" id="ARBA00006401"/>
    </source>
</evidence>
<comment type="similarity">
    <text evidence="1">In the C-terminal section; belongs to the flavoprotein pyridine nucleotide cytochrome reductase family.</text>
</comment>
<evidence type="ECO:0000256" key="2">
    <source>
        <dbReference type="ARBA" id="ARBA00012229"/>
    </source>
</evidence>
<dbReference type="SUPFAM" id="SSF46458">
    <property type="entry name" value="Globin-like"/>
    <property type="match status" value="1"/>
</dbReference>
<dbReference type="PANTHER" id="PTHR43396">
    <property type="entry name" value="FLAVOHEMOPROTEIN"/>
    <property type="match status" value="1"/>
</dbReference>
<comment type="similarity">
    <text evidence="12">Belongs to the globin family.</text>
</comment>
<evidence type="ECO:0000313" key="16">
    <source>
        <dbReference type="Proteomes" id="UP000322110"/>
    </source>
</evidence>
<evidence type="ECO:0000256" key="6">
    <source>
        <dbReference type="ARBA" id="ARBA00022723"/>
    </source>
</evidence>
<dbReference type="InterPro" id="IPR039261">
    <property type="entry name" value="FNR_nucleotide-bd"/>
</dbReference>
<dbReference type="Gene3D" id="1.10.490.10">
    <property type="entry name" value="Globins"/>
    <property type="match status" value="1"/>
</dbReference>
<dbReference type="GO" id="GO:0019825">
    <property type="term" value="F:oxygen binding"/>
    <property type="evidence" value="ECO:0007669"/>
    <property type="project" value="InterPro"/>
</dbReference>
<evidence type="ECO:0000313" key="15">
    <source>
        <dbReference type="EMBL" id="KAA2211864.1"/>
    </source>
</evidence>
<evidence type="ECO:0000256" key="5">
    <source>
        <dbReference type="ARBA" id="ARBA00022621"/>
    </source>
</evidence>
<evidence type="ECO:0000256" key="8">
    <source>
        <dbReference type="ARBA" id="ARBA00023027"/>
    </source>
</evidence>
<evidence type="ECO:0000256" key="11">
    <source>
        <dbReference type="ARBA" id="ARBA00049433"/>
    </source>
</evidence>
<dbReference type="PANTHER" id="PTHR43396:SF3">
    <property type="entry name" value="FLAVOHEMOPROTEIN"/>
    <property type="match status" value="1"/>
</dbReference>
<dbReference type="OrthoDB" id="9786134at2"/>
<dbReference type="GO" id="GO:0046210">
    <property type="term" value="P:nitric oxide catabolic process"/>
    <property type="evidence" value="ECO:0007669"/>
    <property type="project" value="TreeGrafter"/>
</dbReference>
<evidence type="ECO:0000256" key="9">
    <source>
        <dbReference type="ARBA" id="ARBA00025094"/>
    </source>
</evidence>
<keyword evidence="6" id="KW-0479">Metal-binding</keyword>
<dbReference type="Gene3D" id="3.40.50.80">
    <property type="entry name" value="Nucleotide-binding domain of ferredoxin-NADP reductase (FNR) module"/>
    <property type="match status" value="1"/>
</dbReference>
<dbReference type="GO" id="GO:0008941">
    <property type="term" value="F:nitric oxide dioxygenase NAD(P)H activity"/>
    <property type="evidence" value="ECO:0007669"/>
    <property type="project" value="UniProtKB-EC"/>
</dbReference>
<dbReference type="GO" id="GO:0020037">
    <property type="term" value="F:heme binding"/>
    <property type="evidence" value="ECO:0007669"/>
    <property type="project" value="InterPro"/>
</dbReference>
<evidence type="ECO:0000256" key="12">
    <source>
        <dbReference type="RuleBase" id="RU000356"/>
    </source>
</evidence>
<organism evidence="15 16">
    <name type="scientific">Teichococcus oryzae</name>
    <dbReference type="NCBI Taxonomy" id="1608942"/>
    <lineage>
        <taxon>Bacteria</taxon>
        <taxon>Pseudomonadati</taxon>
        <taxon>Pseudomonadota</taxon>
        <taxon>Alphaproteobacteria</taxon>
        <taxon>Acetobacterales</taxon>
        <taxon>Roseomonadaceae</taxon>
        <taxon>Roseomonas</taxon>
    </lineage>
</organism>
<evidence type="ECO:0000256" key="4">
    <source>
        <dbReference type="ARBA" id="ARBA00022617"/>
    </source>
</evidence>
<keyword evidence="16" id="KW-1185">Reference proteome</keyword>
<dbReference type="FunFam" id="1.10.490.10:FF:000003">
    <property type="entry name" value="Flavohemoprotein"/>
    <property type="match status" value="1"/>
</dbReference>
<reference evidence="15 16" key="1">
    <citation type="journal article" date="2015" name="Int. J. Syst. Evol. Microbiol.">
        <title>Roseomonas oryzae sp. nov., isolated from paddy rhizosphere soil.</title>
        <authorList>
            <person name="Ramaprasad E.V."/>
            <person name="Sasikala Ch."/>
            <person name="Ramana Ch.V."/>
        </authorList>
    </citation>
    <scope>NUCLEOTIDE SEQUENCE [LARGE SCALE GENOMIC DNA]</scope>
    <source>
        <strain evidence="15 16">KCTC 42542</strain>
    </source>
</reference>